<feature type="compositionally biased region" description="Basic and acidic residues" evidence="3">
    <location>
        <begin position="293"/>
        <end position="302"/>
    </location>
</feature>
<dbReference type="SMART" id="SM00298">
    <property type="entry name" value="CHROMO"/>
    <property type="match status" value="1"/>
</dbReference>
<dbReference type="Gene3D" id="2.40.50.40">
    <property type="match status" value="1"/>
</dbReference>
<sequence length="592" mass="66027">MAKKSSKKRDRKSSKKGSKKRTDPEDDQEVDEADNITHFKVEKIIASKETKNGTLYKVRWQGWGPADDTWEPIENVASTGHADRYVREVHARGLSIKNPGVAMIEYDDGERQLIDLKAEKFRAAMDGNDSDRDDDTVDGDPDVNDFSLIKIGGVIELLWPYVKIYFEAKVVNFCPLPPEEIVRDRVEFEGIASDENIVQKPAKVKKGKDRNKKKRSLEDSDEDAPRKKSKKESRRSKPKIEEDNESELDQKRKEKTRQKQKETDIELSDDDMEEEVLIAKSTKEKMSVSSKPEISKEKETEVATKQAADTSKVPAAYIPKKEASKVLAASIPTKETSKVPAAYIPTKHKAPPNKTPPEASEVPTFIPKKPKPPPPPPAPAIYPKPASNKPTMKKAGSSPTKPKAPPPPLPSAASKPERRGKRDKRVKSSSASTDNEDEEVAPKTSSMIDTPSSSVDGDVRKNRNGKVEKSANGNTATGASSTSAHSSQKKFNYSVEDDEYLKSIQSTDEDNSSESNDEKQVSDTPPERIGQGVPLYNEPEDELSSNSSDYESDVSEEEIRQTAEGMDFERIWRMKLEERSSEILREKGITND</sequence>
<dbReference type="Proteomes" id="UP001530400">
    <property type="component" value="Unassembled WGS sequence"/>
</dbReference>
<evidence type="ECO:0000313" key="5">
    <source>
        <dbReference type="EMBL" id="KAL3771119.1"/>
    </source>
</evidence>
<feature type="compositionally biased region" description="Pro residues" evidence="3">
    <location>
        <begin position="372"/>
        <end position="382"/>
    </location>
</feature>
<feature type="region of interest" description="Disordered" evidence="3">
    <location>
        <begin position="199"/>
        <end position="311"/>
    </location>
</feature>
<feature type="compositionally biased region" description="Basic residues" evidence="3">
    <location>
        <begin position="202"/>
        <end position="215"/>
    </location>
</feature>
<dbReference type="InterPro" id="IPR016197">
    <property type="entry name" value="Chromo-like_dom_sf"/>
</dbReference>
<organism evidence="5 6">
    <name type="scientific">Cyclotella atomus</name>
    <dbReference type="NCBI Taxonomy" id="382360"/>
    <lineage>
        <taxon>Eukaryota</taxon>
        <taxon>Sar</taxon>
        <taxon>Stramenopiles</taxon>
        <taxon>Ochrophyta</taxon>
        <taxon>Bacillariophyta</taxon>
        <taxon>Coscinodiscophyceae</taxon>
        <taxon>Thalassiosirophycidae</taxon>
        <taxon>Stephanodiscales</taxon>
        <taxon>Stephanodiscaceae</taxon>
        <taxon>Cyclotella</taxon>
    </lineage>
</organism>
<dbReference type="SUPFAM" id="SSF54160">
    <property type="entry name" value="Chromo domain-like"/>
    <property type="match status" value="1"/>
</dbReference>
<accession>A0ABD3N645</accession>
<keyword evidence="6" id="KW-1185">Reference proteome</keyword>
<evidence type="ECO:0000256" key="1">
    <source>
        <dbReference type="ARBA" id="ARBA00004123"/>
    </source>
</evidence>
<dbReference type="PROSITE" id="PS50013">
    <property type="entry name" value="CHROMO_2"/>
    <property type="match status" value="1"/>
</dbReference>
<feature type="compositionally biased region" description="Basic and acidic residues" evidence="3">
    <location>
        <begin position="248"/>
        <end position="264"/>
    </location>
</feature>
<dbReference type="InterPro" id="IPR023779">
    <property type="entry name" value="Chromodomain_CS"/>
</dbReference>
<comment type="subcellular location">
    <subcellularLocation>
        <location evidence="1">Nucleus</location>
    </subcellularLocation>
</comment>
<feature type="compositionally biased region" description="Acidic residues" evidence="3">
    <location>
        <begin position="265"/>
        <end position="276"/>
    </location>
</feature>
<feature type="compositionally biased region" description="Basic residues" evidence="3">
    <location>
        <begin position="1"/>
        <end position="19"/>
    </location>
</feature>
<feature type="compositionally biased region" description="Basic residues" evidence="3">
    <location>
        <begin position="418"/>
        <end position="427"/>
    </location>
</feature>
<feature type="region of interest" description="Disordered" evidence="3">
    <location>
        <begin position="1"/>
        <end position="35"/>
    </location>
</feature>
<evidence type="ECO:0000259" key="4">
    <source>
        <dbReference type="PROSITE" id="PS50013"/>
    </source>
</evidence>
<dbReference type="PROSITE" id="PS00598">
    <property type="entry name" value="CHROMO_1"/>
    <property type="match status" value="1"/>
</dbReference>
<comment type="caution">
    <text evidence="5">The sequence shown here is derived from an EMBL/GenBank/DDBJ whole genome shotgun (WGS) entry which is preliminary data.</text>
</comment>
<dbReference type="EMBL" id="JALLPJ020001294">
    <property type="protein sequence ID" value="KAL3771119.1"/>
    <property type="molecule type" value="Genomic_DNA"/>
</dbReference>
<feature type="compositionally biased region" description="Basic and acidic residues" evidence="3">
    <location>
        <begin position="457"/>
        <end position="469"/>
    </location>
</feature>
<proteinExistence type="predicted"/>
<reference evidence="5 6" key="1">
    <citation type="submission" date="2024-10" db="EMBL/GenBank/DDBJ databases">
        <title>Updated reference genomes for cyclostephanoid diatoms.</title>
        <authorList>
            <person name="Roberts W.R."/>
            <person name="Alverson A.J."/>
        </authorList>
    </citation>
    <scope>NUCLEOTIDE SEQUENCE [LARGE SCALE GENOMIC DNA]</scope>
    <source>
        <strain evidence="5 6">AJA010-31</strain>
    </source>
</reference>
<name>A0ABD3N645_9STRA</name>
<evidence type="ECO:0000256" key="2">
    <source>
        <dbReference type="ARBA" id="ARBA00023242"/>
    </source>
</evidence>
<protein>
    <recommendedName>
        <fullName evidence="4">Chromo domain-containing protein</fullName>
    </recommendedName>
</protein>
<dbReference type="GO" id="GO:0005634">
    <property type="term" value="C:nucleus"/>
    <property type="evidence" value="ECO:0007669"/>
    <property type="project" value="UniProtKB-SubCell"/>
</dbReference>
<feature type="region of interest" description="Disordered" evidence="3">
    <location>
        <begin position="332"/>
        <end position="562"/>
    </location>
</feature>
<feature type="compositionally biased region" description="Basic residues" evidence="3">
    <location>
        <begin position="227"/>
        <end position="237"/>
    </location>
</feature>
<dbReference type="AlphaFoldDB" id="A0ABD3N645"/>
<feature type="domain" description="Chromo" evidence="4">
    <location>
        <begin position="39"/>
        <end position="101"/>
    </location>
</feature>
<feature type="compositionally biased region" description="Acidic residues" evidence="3">
    <location>
        <begin position="24"/>
        <end position="34"/>
    </location>
</feature>
<gene>
    <name evidence="5" type="ORF">ACHAWO_005135</name>
</gene>
<dbReference type="CDD" id="cd00024">
    <property type="entry name" value="CD_CSD"/>
    <property type="match status" value="1"/>
</dbReference>
<keyword evidence="2" id="KW-0539">Nucleus</keyword>
<dbReference type="Pfam" id="PF00385">
    <property type="entry name" value="Chromo"/>
    <property type="match status" value="1"/>
</dbReference>
<feature type="compositionally biased region" description="Polar residues" evidence="3">
    <location>
        <begin position="443"/>
        <end position="455"/>
    </location>
</feature>
<dbReference type="InterPro" id="IPR023780">
    <property type="entry name" value="Chromo_domain"/>
</dbReference>
<evidence type="ECO:0000256" key="3">
    <source>
        <dbReference type="SAM" id="MobiDB-lite"/>
    </source>
</evidence>
<feature type="compositionally biased region" description="Low complexity" evidence="3">
    <location>
        <begin position="470"/>
        <end position="486"/>
    </location>
</feature>
<evidence type="ECO:0000313" key="6">
    <source>
        <dbReference type="Proteomes" id="UP001530400"/>
    </source>
</evidence>
<dbReference type="InterPro" id="IPR000953">
    <property type="entry name" value="Chromo/chromo_shadow_dom"/>
</dbReference>